<proteinExistence type="predicted"/>
<evidence type="ECO:0000313" key="2">
    <source>
        <dbReference type="EMBL" id="AND69920.1"/>
    </source>
</evidence>
<evidence type="ECO:0000313" key="3">
    <source>
        <dbReference type="Proteomes" id="UP000077255"/>
    </source>
</evidence>
<name>A0A160N2B2_9GAMM</name>
<dbReference type="EMBL" id="CP014841">
    <property type="protein sequence ID" value="AND69920.1"/>
    <property type="molecule type" value="Genomic_DNA"/>
</dbReference>
<keyword evidence="1" id="KW-0472">Membrane</keyword>
<feature type="transmembrane region" description="Helical" evidence="1">
    <location>
        <begin position="41"/>
        <end position="63"/>
    </location>
</feature>
<evidence type="ECO:0000256" key="1">
    <source>
        <dbReference type="SAM" id="Phobius"/>
    </source>
</evidence>
<keyword evidence="1" id="KW-0812">Transmembrane</keyword>
<reference evidence="2 3" key="1">
    <citation type="submission" date="2016-02" db="EMBL/GenBank/DDBJ databases">
        <title>Complete genome sequencing and analysis of ATSB10, Dyella thiooxydans isolated from rhizosphere soil of sunflower (Helianthus annuus L.).</title>
        <authorList>
            <person name="Lee Y."/>
            <person name="Hwangbo K."/>
            <person name="Chung H."/>
            <person name="Yoo J."/>
            <person name="Kim K.Y."/>
            <person name="Sa T.M."/>
            <person name="Um Y."/>
            <person name="Madhaiyan M."/>
        </authorList>
    </citation>
    <scope>NUCLEOTIDE SEQUENCE [LARGE SCALE GENOMIC DNA]</scope>
    <source>
        <strain evidence="2 3">ATSB10</strain>
    </source>
</reference>
<dbReference type="KEGG" id="dtx:ATSB10_24660"/>
<dbReference type="STRING" id="445710.ATSB10_24660"/>
<dbReference type="Proteomes" id="UP000077255">
    <property type="component" value="Chromosome"/>
</dbReference>
<dbReference type="RefSeq" id="WP_063673038.1">
    <property type="nucleotide sequence ID" value="NZ_CP014841.1"/>
</dbReference>
<keyword evidence="3" id="KW-1185">Reference proteome</keyword>
<accession>A0A160N2B2</accession>
<keyword evidence="1" id="KW-1133">Transmembrane helix</keyword>
<organism evidence="2 3">
    <name type="scientific">Dyella thiooxydans</name>
    <dbReference type="NCBI Taxonomy" id="445710"/>
    <lineage>
        <taxon>Bacteria</taxon>
        <taxon>Pseudomonadati</taxon>
        <taxon>Pseudomonadota</taxon>
        <taxon>Gammaproteobacteria</taxon>
        <taxon>Lysobacterales</taxon>
        <taxon>Rhodanobacteraceae</taxon>
        <taxon>Dyella</taxon>
    </lineage>
</organism>
<gene>
    <name evidence="2" type="ORF">ATSB10_24660</name>
</gene>
<dbReference type="PATRIC" id="fig|445710.3.peg.2461"/>
<sequence length="126" mass="13527">MHEPHALLPWLEPPGGGLRRLQAAISEQPDSAPHRHRSRRLALIGAGLAMTMTVGAMVLPGIWHRQQQSRAFTAAIAAALAGPKQDIVVADGAALAIHSGRPDIRVYLVTTRVSAEPERAPTPSRR</sequence>
<protein>
    <submittedName>
        <fullName evidence="2">Uncharacterized protein</fullName>
    </submittedName>
</protein>
<dbReference type="AlphaFoldDB" id="A0A160N2B2"/>